<dbReference type="STRING" id="1229205.BUPH_05545"/>
<dbReference type="eggNOG" id="ENOG50322BP">
    <property type="taxonomic scope" value="Bacteria"/>
</dbReference>
<feature type="transmembrane region" description="Helical" evidence="1">
    <location>
        <begin position="144"/>
        <end position="163"/>
    </location>
</feature>
<dbReference type="Proteomes" id="UP000010105">
    <property type="component" value="Chromosome 1"/>
</dbReference>
<feature type="transmembrane region" description="Helical" evidence="1">
    <location>
        <begin position="244"/>
        <end position="261"/>
    </location>
</feature>
<feature type="transmembrane region" description="Helical" evidence="1">
    <location>
        <begin position="58"/>
        <end position="80"/>
    </location>
</feature>
<dbReference type="PATRIC" id="fig|1229205.11.peg.730"/>
<keyword evidence="1" id="KW-0472">Membrane</keyword>
<feature type="transmembrane region" description="Helical" evidence="1">
    <location>
        <begin position="467"/>
        <end position="486"/>
    </location>
</feature>
<dbReference type="EMBL" id="CP003863">
    <property type="protein sequence ID" value="AFT84801.1"/>
    <property type="molecule type" value="Genomic_DNA"/>
</dbReference>
<dbReference type="AlphaFoldDB" id="K0DFT2"/>
<keyword evidence="1" id="KW-1133">Transmembrane helix</keyword>
<dbReference type="KEGG" id="bpx:BUPH_05545"/>
<gene>
    <name evidence="2" type="ORF">BUPH_05545</name>
</gene>
<dbReference type="HOGENOM" id="CLU_037111_0_0_4"/>
<feature type="transmembrane region" description="Helical" evidence="1">
    <location>
        <begin position="169"/>
        <end position="187"/>
    </location>
</feature>
<protein>
    <recommendedName>
        <fullName evidence="4">Glycosyltransferase RgtA/B/C/D-like domain-containing protein</fullName>
    </recommendedName>
</protein>
<evidence type="ECO:0008006" key="4">
    <source>
        <dbReference type="Google" id="ProtNLM"/>
    </source>
</evidence>
<keyword evidence="1" id="KW-0812">Transmembrane</keyword>
<feature type="transmembrane region" description="Helical" evidence="1">
    <location>
        <begin position="415"/>
        <end position="433"/>
    </location>
</feature>
<sequence>MTADRFDRPSRTVRYNVARSCRADEQRIVEDNMAELRPIQITSPRIAGHDGFRSTFPIWVAAFVATMFITLASYPGFLSYDSIQELMQARTAVDGSQYPPFGSYVWRIFDWIAPGPTLMQFVQNGLLEFSFAYIVGRTRLPKSIKVLCVAAFTVLPPILGTMLVVWKDVAVGACYMGALALVISVTTEATRNQRYVRIAMALFLVWCGMAYRFNAASGAFPLVMYAVWKLLGPCDKKHQKLKRIMGCAMLTLALSAVVWMINNYRLPSFERLARNTNSDSIMKYDLIGISIFSNKAIVPDVNGHPLSADYLRKIYDPRHLNITANNDHEHRVAPKLENVTSLWISAIMANPVAYLQHRTAVFREYISLHRHDVFYVTHPSVDANSLGITFTATPFKSYVTEYLWRSRSADICRPWIYYLTSLILVAALFMVKASSYRFEALTAFSSGYLYLMPMYFITPAADLRYNFWSVCGCVVASILALAGICMRDRDDGQRKKKVDNASTINTGAWK</sequence>
<evidence type="ECO:0000313" key="2">
    <source>
        <dbReference type="EMBL" id="AFT84801.1"/>
    </source>
</evidence>
<organism evidence="2 3">
    <name type="scientific">Paraburkholderia phenoliruptrix BR3459a</name>
    <dbReference type="NCBI Taxonomy" id="1229205"/>
    <lineage>
        <taxon>Bacteria</taxon>
        <taxon>Pseudomonadati</taxon>
        <taxon>Pseudomonadota</taxon>
        <taxon>Betaproteobacteria</taxon>
        <taxon>Burkholderiales</taxon>
        <taxon>Burkholderiaceae</taxon>
        <taxon>Paraburkholderia</taxon>
    </lineage>
</organism>
<evidence type="ECO:0000256" key="1">
    <source>
        <dbReference type="SAM" id="Phobius"/>
    </source>
</evidence>
<reference evidence="2 3" key="1">
    <citation type="journal article" date="2012" name="J. Bacteriol.">
        <title>Complete Genome Sequence of Burkholderia phenoliruptrix BR3459a (CLA1), a Heat-Tolerant, Nitrogen-Fixing Symbiont of Mimosa flocculosa.</title>
        <authorList>
            <person name="de Oliveira Cunha C."/>
            <person name="Goda Zuleta L.F."/>
            <person name="Paula de Almeida L.G."/>
            <person name="Prioli Ciapina L."/>
            <person name="Lustrino Borges W."/>
            <person name="Pitard R.M."/>
            <person name="Baldani J.I."/>
            <person name="Straliotto R."/>
            <person name="de Faria S.M."/>
            <person name="Hungria M."/>
            <person name="Sousa Cavada B."/>
            <person name="Mercante F.M."/>
            <person name="Ribeiro de Vasconcelos A.T."/>
        </authorList>
    </citation>
    <scope>NUCLEOTIDE SEQUENCE [LARGE SCALE GENOMIC DNA]</scope>
    <source>
        <strain evidence="2 3">BR3459a</strain>
    </source>
</reference>
<evidence type="ECO:0000313" key="3">
    <source>
        <dbReference type="Proteomes" id="UP000010105"/>
    </source>
</evidence>
<proteinExistence type="predicted"/>
<name>K0DFT2_9BURK</name>
<accession>K0DFT2</accession>